<dbReference type="InterPro" id="IPR000843">
    <property type="entry name" value="HTH_LacI"/>
</dbReference>
<comment type="caution">
    <text evidence="7">The sequence shown here is derived from an EMBL/GenBank/DDBJ whole genome shotgun (WGS) entry which is preliminary data.</text>
</comment>
<dbReference type="InterPro" id="IPR010982">
    <property type="entry name" value="Lambda_DNA-bd_dom_sf"/>
</dbReference>
<keyword evidence="3" id="KW-0238">DNA-binding</keyword>
<evidence type="ECO:0000259" key="5">
    <source>
        <dbReference type="PROSITE" id="PS50932"/>
    </source>
</evidence>
<dbReference type="AlphaFoldDB" id="A0A261EWY5"/>
<dbReference type="InterPro" id="IPR001761">
    <property type="entry name" value="Peripla_BP/Lac1_sug-bd_dom"/>
</dbReference>
<feature type="domain" description="HTH cro/C1-type" evidence="6">
    <location>
        <begin position="2"/>
        <end position="35"/>
    </location>
</feature>
<evidence type="ECO:0000313" key="7">
    <source>
        <dbReference type="EMBL" id="OZG51361.1"/>
    </source>
</evidence>
<dbReference type="PROSITE" id="PS50943">
    <property type="entry name" value="HTH_CROC1"/>
    <property type="match status" value="1"/>
</dbReference>
<dbReference type="RefSeq" id="WP_158216100.1">
    <property type="nucleotide sequence ID" value="NZ_MWWQ01000008.1"/>
</dbReference>
<dbReference type="SUPFAM" id="SSF47413">
    <property type="entry name" value="lambda repressor-like DNA-binding domains"/>
    <property type="match status" value="1"/>
</dbReference>
<dbReference type="Proteomes" id="UP000216454">
    <property type="component" value="Unassembled WGS sequence"/>
</dbReference>
<proteinExistence type="predicted"/>
<evidence type="ECO:0000259" key="6">
    <source>
        <dbReference type="PROSITE" id="PS50943"/>
    </source>
</evidence>
<dbReference type="PROSITE" id="PS00356">
    <property type="entry name" value="HTH_LACI_1"/>
    <property type="match status" value="1"/>
</dbReference>
<dbReference type="GO" id="GO:0003700">
    <property type="term" value="F:DNA-binding transcription factor activity"/>
    <property type="evidence" value="ECO:0007669"/>
    <property type="project" value="TreeGrafter"/>
</dbReference>
<keyword evidence="4" id="KW-0804">Transcription</keyword>
<evidence type="ECO:0000313" key="8">
    <source>
        <dbReference type="Proteomes" id="UP000216454"/>
    </source>
</evidence>
<dbReference type="Pfam" id="PF00356">
    <property type="entry name" value="LacI"/>
    <property type="match status" value="1"/>
</dbReference>
<dbReference type="PROSITE" id="PS50932">
    <property type="entry name" value="HTH_LACI_2"/>
    <property type="match status" value="1"/>
</dbReference>
<dbReference type="OrthoDB" id="37081at2"/>
<dbReference type="Gene3D" id="3.40.50.2300">
    <property type="match status" value="2"/>
</dbReference>
<sequence length="372" mass="39556">MAKRVTIRDVARAAGVSVSAVSQVLNGKGRLSSDTHRKVEDAVARLGYIPDSRARSMRSSHSRTIGLVVPQIRNDFFASLVSAVQDTLWRHGYATLIGSSFDDDERQDAFLHTLLTQRIDGIICVPTAHGTPGLEAVLANDVPLLFADRTIDGFETIPRVLADPEPGLSEALRDIHKHGHAKVAFLAGPATVLPTLAHRCDVFRAVATPLFGEDNILVRTASSPAELPGLAVQDAVEFGATALIFGHSPTTLRTLPYLVSTGLEPGRDMSIVSFDEVQTFSVYRPRISVISQQVAVMGESAALEMLALVEHADTADSSVASAADSHGFADASDADTADSILTSAEPPVPATKLISTHYIARDSVCPVPTHAA</sequence>
<gene>
    <name evidence="7" type="ORF">PSSU_0984</name>
</gene>
<dbReference type="SMART" id="SM00354">
    <property type="entry name" value="HTH_LACI"/>
    <property type="match status" value="1"/>
</dbReference>
<evidence type="ECO:0000256" key="2">
    <source>
        <dbReference type="ARBA" id="ARBA00023015"/>
    </source>
</evidence>
<name>A0A261EWY5_9BIFI</name>
<accession>A0A261EWY5</accession>
<keyword evidence="1" id="KW-0678">Repressor</keyword>
<dbReference type="SUPFAM" id="SSF53822">
    <property type="entry name" value="Periplasmic binding protein-like I"/>
    <property type="match status" value="1"/>
</dbReference>
<protein>
    <submittedName>
        <fullName evidence="7">LacI family transcriptional regulator</fullName>
    </submittedName>
</protein>
<dbReference type="Gene3D" id="1.10.260.40">
    <property type="entry name" value="lambda repressor-like DNA-binding domains"/>
    <property type="match status" value="1"/>
</dbReference>
<dbReference type="PRINTS" id="PR00036">
    <property type="entry name" value="HTHLACI"/>
</dbReference>
<dbReference type="PANTHER" id="PTHR30146:SF148">
    <property type="entry name" value="HTH-TYPE TRANSCRIPTIONAL REPRESSOR PURR-RELATED"/>
    <property type="match status" value="1"/>
</dbReference>
<evidence type="ECO:0000256" key="3">
    <source>
        <dbReference type="ARBA" id="ARBA00023125"/>
    </source>
</evidence>
<feature type="domain" description="HTH lacI-type" evidence="5">
    <location>
        <begin position="5"/>
        <end position="59"/>
    </location>
</feature>
<dbReference type="EMBL" id="MWWQ01000008">
    <property type="protein sequence ID" value="OZG51361.1"/>
    <property type="molecule type" value="Genomic_DNA"/>
</dbReference>
<dbReference type="InterPro" id="IPR001387">
    <property type="entry name" value="Cro/C1-type_HTH"/>
</dbReference>
<evidence type="ECO:0000256" key="1">
    <source>
        <dbReference type="ARBA" id="ARBA00022491"/>
    </source>
</evidence>
<dbReference type="CDD" id="cd01392">
    <property type="entry name" value="HTH_LacI"/>
    <property type="match status" value="1"/>
</dbReference>
<dbReference type="InterPro" id="IPR028082">
    <property type="entry name" value="Peripla_BP_I"/>
</dbReference>
<dbReference type="GO" id="GO:0000976">
    <property type="term" value="F:transcription cis-regulatory region binding"/>
    <property type="evidence" value="ECO:0007669"/>
    <property type="project" value="TreeGrafter"/>
</dbReference>
<organism evidence="7 8">
    <name type="scientific">Pseudoscardovia suis</name>
    <dbReference type="NCBI Taxonomy" id="987063"/>
    <lineage>
        <taxon>Bacteria</taxon>
        <taxon>Bacillati</taxon>
        <taxon>Actinomycetota</taxon>
        <taxon>Actinomycetes</taxon>
        <taxon>Bifidobacteriales</taxon>
        <taxon>Bifidobacteriaceae</taxon>
        <taxon>Pseudoscardovia</taxon>
    </lineage>
</organism>
<reference evidence="7 8" key="1">
    <citation type="journal article" date="2017" name="BMC Genomics">
        <title>Comparative genomic and phylogenomic analyses of the Bifidobacteriaceae family.</title>
        <authorList>
            <person name="Lugli G.A."/>
            <person name="Milani C."/>
            <person name="Turroni F."/>
            <person name="Duranti S."/>
            <person name="Mancabelli L."/>
            <person name="Mangifesta M."/>
            <person name="Ferrario C."/>
            <person name="Modesto M."/>
            <person name="Mattarelli P."/>
            <person name="Jiri K."/>
            <person name="van Sinderen D."/>
            <person name="Ventura M."/>
        </authorList>
    </citation>
    <scope>NUCLEOTIDE SEQUENCE [LARGE SCALE GENOMIC DNA]</scope>
    <source>
        <strain evidence="7 8">DSM 24744</strain>
    </source>
</reference>
<dbReference type="PANTHER" id="PTHR30146">
    <property type="entry name" value="LACI-RELATED TRANSCRIPTIONAL REPRESSOR"/>
    <property type="match status" value="1"/>
</dbReference>
<dbReference type="Pfam" id="PF00532">
    <property type="entry name" value="Peripla_BP_1"/>
    <property type="match status" value="1"/>
</dbReference>
<keyword evidence="8" id="KW-1185">Reference proteome</keyword>
<evidence type="ECO:0000256" key="4">
    <source>
        <dbReference type="ARBA" id="ARBA00023163"/>
    </source>
</evidence>
<keyword evidence="2" id="KW-0805">Transcription regulation</keyword>